<dbReference type="Gene3D" id="3.60.20.10">
    <property type="entry name" value="Glutamine Phosphoribosylpyrophosphate, subunit 1, domain 1"/>
    <property type="match status" value="1"/>
</dbReference>
<dbReference type="OrthoDB" id="4288659at2759"/>
<dbReference type="Pfam" id="PF13537">
    <property type="entry name" value="GATase_7"/>
    <property type="match status" value="1"/>
</dbReference>
<gene>
    <name evidence="6" type="ORF">THASP1DRAFT_32045</name>
</gene>
<sequence length="263" mass="27854">MCGIALDLLVGAPAAVCAAAACHADEWQALARENARRGPDAAGEHIVQLNGDGHPSVALRFFGATLHLRGDRVTQQPLVDQHGNVLCWNGEVFAGLEIGENNDAVCLQHALEHAVDAGHTVLSVLNAIRGPFAMIYYEAARQRLWFGRDCLGRRSLLWKSTSDAGVLRLTLSSTVLPSLVANDGLLVGEGENEDPVLPTTAGTITSEVPASGICCLDLGQLLRTARSDGVIDGGLVHALDVHTWSFDHAEAVDVAPSSLLKTF</sequence>
<reference evidence="7" key="1">
    <citation type="journal article" date="2018" name="Nat. Microbiol.">
        <title>Leveraging single-cell genomics to expand the fungal tree of life.</title>
        <authorList>
            <person name="Ahrendt S.R."/>
            <person name="Quandt C.A."/>
            <person name="Ciobanu D."/>
            <person name="Clum A."/>
            <person name="Salamov A."/>
            <person name="Andreopoulos B."/>
            <person name="Cheng J.F."/>
            <person name="Woyke T."/>
            <person name="Pelin A."/>
            <person name="Henrissat B."/>
            <person name="Reynolds N.K."/>
            <person name="Benny G.L."/>
            <person name="Smith M.E."/>
            <person name="James T.Y."/>
            <person name="Grigoriev I.V."/>
        </authorList>
    </citation>
    <scope>NUCLEOTIDE SEQUENCE [LARGE SCALE GENOMIC DNA]</scope>
    <source>
        <strain evidence="7">RSA 1356</strain>
    </source>
</reference>
<dbReference type="AlphaFoldDB" id="A0A4P9XK14"/>
<feature type="domain" description="Glutamine amidotransferase type-2" evidence="5">
    <location>
        <begin position="74"/>
        <end position="163"/>
    </location>
</feature>
<dbReference type="SUPFAM" id="SSF56235">
    <property type="entry name" value="N-terminal nucleophile aminohydrolases (Ntn hydrolases)"/>
    <property type="match status" value="1"/>
</dbReference>
<keyword evidence="1" id="KW-0028">Amino-acid biosynthesis</keyword>
<evidence type="ECO:0000256" key="1">
    <source>
        <dbReference type="ARBA" id="ARBA00022605"/>
    </source>
</evidence>
<evidence type="ECO:0000313" key="7">
    <source>
        <dbReference type="Proteomes" id="UP000271241"/>
    </source>
</evidence>
<dbReference type="GO" id="GO:0006529">
    <property type="term" value="P:asparagine biosynthetic process"/>
    <property type="evidence" value="ECO:0007669"/>
    <property type="project" value="UniProtKB-KW"/>
</dbReference>
<keyword evidence="7" id="KW-1185">Reference proteome</keyword>
<protein>
    <recommendedName>
        <fullName evidence="5">Glutamine amidotransferase type-2 domain-containing protein</fullName>
    </recommendedName>
</protein>
<dbReference type="InterPro" id="IPR051857">
    <property type="entry name" value="Asn_synthetase_domain"/>
</dbReference>
<keyword evidence="4" id="KW-0732">Signal</keyword>
<accession>A0A4P9XK14</accession>
<proteinExistence type="predicted"/>
<keyword evidence="2" id="KW-0061">Asparagine biosynthesis</keyword>
<evidence type="ECO:0000256" key="4">
    <source>
        <dbReference type="SAM" id="SignalP"/>
    </source>
</evidence>
<organism evidence="6 7">
    <name type="scientific">Thamnocephalis sphaerospora</name>
    <dbReference type="NCBI Taxonomy" id="78915"/>
    <lineage>
        <taxon>Eukaryota</taxon>
        <taxon>Fungi</taxon>
        <taxon>Fungi incertae sedis</taxon>
        <taxon>Zoopagomycota</taxon>
        <taxon>Zoopagomycotina</taxon>
        <taxon>Zoopagomycetes</taxon>
        <taxon>Zoopagales</taxon>
        <taxon>Sigmoideomycetaceae</taxon>
        <taxon>Thamnocephalis</taxon>
    </lineage>
</organism>
<dbReference type="InterPro" id="IPR017932">
    <property type="entry name" value="GATase_2_dom"/>
</dbReference>
<evidence type="ECO:0000256" key="3">
    <source>
        <dbReference type="ARBA" id="ARBA00022962"/>
    </source>
</evidence>
<keyword evidence="3" id="KW-0315">Glutamine amidotransferase</keyword>
<feature type="signal peptide" evidence="4">
    <location>
        <begin position="1"/>
        <end position="24"/>
    </location>
</feature>
<evidence type="ECO:0000256" key="2">
    <source>
        <dbReference type="ARBA" id="ARBA00022888"/>
    </source>
</evidence>
<dbReference type="InterPro" id="IPR029055">
    <property type="entry name" value="Ntn_hydrolases_N"/>
</dbReference>
<dbReference type="EMBL" id="KZ992946">
    <property type="protein sequence ID" value="RKP06133.1"/>
    <property type="molecule type" value="Genomic_DNA"/>
</dbReference>
<feature type="chain" id="PRO_5020581873" description="Glutamine amidotransferase type-2 domain-containing protein" evidence="4">
    <location>
        <begin position="25"/>
        <end position="263"/>
    </location>
</feature>
<dbReference type="PANTHER" id="PTHR45937:SF1">
    <property type="entry name" value="ASPARAGINE SYNTHETASE DOMAIN-CONTAINING PROTEIN 1"/>
    <property type="match status" value="1"/>
</dbReference>
<evidence type="ECO:0000313" key="6">
    <source>
        <dbReference type="EMBL" id="RKP06133.1"/>
    </source>
</evidence>
<dbReference type="PANTHER" id="PTHR45937">
    <property type="entry name" value="ASPARAGINE SYNTHETASE DOMAIN-CONTAINING PROTEIN 1"/>
    <property type="match status" value="1"/>
</dbReference>
<dbReference type="Proteomes" id="UP000271241">
    <property type="component" value="Unassembled WGS sequence"/>
</dbReference>
<dbReference type="STRING" id="78915.A0A4P9XK14"/>
<name>A0A4P9XK14_9FUNG</name>
<evidence type="ECO:0000259" key="5">
    <source>
        <dbReference type="Pfam" id="PF13537"/>
    </source>
</evidence>